<reference evidence="2 3" key="1">
    <citation type="journal article" date="2014" name="BMC Genomics">
        <title>Comparison of environmental and isolate Sulfobacillus genomes reveals diverse carbon, sulfur, nitrogen, and hydrogen metabolisms.</title>
        <authorList>
            <person name="Justice N.B."/>
            <person name="Norman A."/>
            <person name="Brown C.T."/>
            <person name="Singh A."/>
            <person name="Thomas B.C."/>
            <person name="Banfield J.F."/>
        </authorList>
    </citation>
    <scope>NUCLEOTIDE SEQUENCE [LARGE SCALE GENOMIC DNA]</scope>
    <source>
        <strain evidence="2">AMDSBA4</strain>
    </source>
</reference>
<dbReference type="EMBL" id="PXYW01000009">
    <property type="protein sequence ID" value="PSR34390.1"/>
    <property type="molecule type" value="Genomic_DNA"/>
</dbReference>
<sequence>MSRLPLQLSLVFGWAPLSRRQQIVLGISGAMLPLFTWPMAGWIWHVILVTGMLSWVPAMPDARLVYGTNPANSRPDVLRWGHHWFPIIHMDQQDQDVHLIVRGPLIFEPPQKAWLECVAPRIRTQLAVEIWATEPKTSQIWLHGRGQPYRIELRRHTRLPIKWPGWIWTNHGHIPCLIRDVSWHSVRITVNSLPKPMATDILALHWRGTPLTIHGTILRQDPDTQDIILKW</sequence>
<keyword evidence="1" id="KW-0472">Membrane</keyword>
<keyword evidence="1" id="KW-1133">Transmembrane helix</keyword>
<dbReference type="Proteomes" id="UP000242972">
    <property type="component" value="Unassembled WGS sequence"/>
</dbReference>
<proteinExistence type="predicted"/>
<evidence type="ECO:0000256" key="1">
    <source>
        <dbReference type="SAM" id="Phobius"/>
    </source>
</evidence>
<gene>
    <name evidence="2" type="ORF">C7B46_05600</name>
</gene>
<evidence type="ECO:0008006" key="4">
    <source>
        <dbReference type="Google" id="ProtNLM"/>
    </source>
</evidence>
<dbReference type="AlphaFoldDB" id="A0A2T2XIU6"/>
<accession>A0A2T2XIU6</accession>
<protein>
    <recommendedName>
        <fullName evidence="4">PilZ domain-containing protein</fullName>
    </recommendedName>
</protein>
<evidence type="ECO:0000313" key="2">
    <source>
        <dbReference type="EMBL" id="PSR34390.1"/>
    </source>
</evidence>
<keyword evidence="1" id="KW-0812">Transmembrane</keyword>
<comment type="caution">
    <text evidence="2">The sequence shown here is derived from an EMBL/GenBank/DDBJ whole genome shotgun (WGS) entry which is preliminary data.</text>
</comment>
<dbReference type="SUPFAM" id="SSF141371">
    <property type="entry name" value="PilZ domain-like"/>
    <property type="match status" value="1"/>
</dbReference>
<evidence type="ECO:0000313" key="3">
    <source>
        <dbReference type="Proteomes" id="UP000242972"/>
    </source>
</evidence>
<feature type="transmembrane region" description="Helical" evidence="1">
    <location>
        <begin position="36"/>
        <end position="56"/>
    </location>
</feature>
<name>A0A2T2XIU6_9FIRM</name>
<organism evidence="2 3">
    <name type="scientific">Sulfobacillus benefaciens</name>
    <dbReference type="NCBI Taxonomy" id="453960"/>
    <lineage>
        <taxon>Bacteria</taxon>
        <taxon>Bacillati</taxon>
        <taxon>Bacillota</taxon>
        <taxon>Clostridia</taxon>
        <taxon>Eubacteriales</taxon>
        <taxon>Clostridiales Family XVII. Incertae Sedis</taxon>
        <taxon>Sulfobacillus</taxon>
    </lineage>
</organism>